<keyword evidence="4" id="KW-1185">Reference proteome</keyword>
<dbReference type="RefSeq" id="WP_180858825.1">
    <property type="nucleotide sequence ID" value="NZ_CAIJDE010000048.1"/>
</dbReference>
<keyword evidence="2" id="KW-0812">Transmembrane</keyword>
<sequence length="333" mass="38909">MQVSKILEILIALGLFYFLFSTLVSLLFEWYSYKTQKRGRFLYETILKLLNDPVNKSYGASLYSHFSIDQLKKNRDSYPQYISSDMFADALIDIIGSQSETTKFENIFDPKGSTNLVDVKLIEDRIEDPYKRFKKGLDQMNYSPLKSHLRALYEKTENYIELKEKITKWFDDYMERVSGWYKTKTKRSLLIISFLVCLALNVDSITLIKKLNTDDKYRKDLVLIAEKKVLENKINAQKIDLEDIVKNIDSIKSIINEIEDDALPIGYHFDAKKSKETKETEKTKEVKETRTEIFLWWLLGIIISAFALSFGAPFWFEVMVKAINIRRAGIKPS</sequence>
<comment type="caution">
    <text evidence="3">The sequence shown here is derived from an EMBL/GenBank/DDBJ whole genome shotgun (WGS) entry which is preliminary data.</text>
</comment>
<organism evidence="3 4">
    <name type="scientific">Flavobacterium panici</name>
    <dbReference type="NCBI Taxonomy" id="2654843"/>
    <lineage>
        <taxon>Bacteria</taxon>
        <taxon>Pseudomonadati</taxon>
        <taxon>Bacteroidota</taxon>
        <taxon>Flavobacteriia</taxon>
        <taxon>Flavobacteriales</taxon>
        <taxon>Flavobacteriaceae</taxon>
        <taxon>Flavobacterium</taxon>
    </lineage>
</organism>
<dbReference type="EMBL" id="CAIJDE010000048">
    <property type="protein sequence ID" value="CAC9975371.1"/>
    <property type="molecule type" value="Genomic_DNA"/>
</dbReference>
<gene>
    <name evidence="3" type="ORF">FLAPXU55_03084</name>
</gene>
<accession>A0A9N8J4E1</accession>
<proteinExistence type="predicted"/>
<dbReference type="AlphaFoldDB" id="A0A9N8J4E1"/>
<name>A0A9N8J4E1_9FLAO</name>
<evidence type="ECO:0000256" key="2">
    <source>
        <dbReference type="SAM" id="Phobius"/>
    </source>
</evidence>
<keyword evidence="2" id="KW-0472">Membrane</keyword>
<reference evidence="3 4" key="1">
    <citation type="submission" date="2020-06" db="EMBL/GenBank/DDBJ databases">
        <authorList>
            <person name="Criscuolo A."/>
        </authorList>
    </citation>
    <scope>NUCLEOTIDE SEQUENCE [LARGE SCALE GENOMIC DNA]</scope>
    <source>
        <strain evidence="3">PXU-55</strain>
    </source>
</reference>
<feature type="transmembrane region" description="Helical" evidence="2">
    <location>
        <begin position="294"/>
        <end position="316"/>
    </location>
</feature>
<feature type="transmembrane region" description="Helical" evidence="2">
    <location>
        <begin position="189"/>
        <end position="208"/>
    </location>
</feature>
<evidence type="ECO:0000313" key="4">
    <source>
        <dbReference type="Proteomes" id="UP000533639"/>
    </source>
</evidence>
<keyword evidence="2" id="KW-1133">Transmembrane helix</keyword>
<feature type="coiled-coil region" evidence="1">
    <location>
        <begin position="227"/>
        <end position="261"/>
    </location>
</feature>
<evidence type="ECO:0000256" key="1">
    <source>
        <dbReference type="SAM" id="Coils"/>
    </source>
</evidence>
<keyword evidence="1" id="KW-0175">Coiled coil</keyword>
<evidence type="ECO:0000313" key="3">
    <source>
        <dbReference type="EMBL" id="CAC9975371.1"/>
    </source>
</evidence>
<feature type="transmembrane region" description="Helical" evidence="2">
    <location>
        <begin position="6"/>
        <end position="28"/>
    </location>
</feature>
<dbReference type="Proteomes" id="UP000533639">
    <property type="component" value="Unassembled WGS sequence"/>
</dbReference>
<protein>
    <submittedName>
        <fullName evidence="3">Uncharacterized protein</fullName>
    </submittedName>
</protein>